<dbReference type="InterPro" id="IPR033640">
    <property type="entry name" value="FAR_C"/>
</dbReference>
<evidence type="ECO:0000313" key="8">
    <source>
        <dbReference type="EMBL" id="KAH0807835.1"/>
    </source>
</evidence>
<dbReference type="CDD" id="cd09071">
    <property type="entry name" value="FAR_C"/>
    <property type="match status" value="1"/>
</dbReference>
<dbReference type="AlphaFoldDB" id="A0A8J6L139"/>
<dbReference type="Gene3D" id="3.40.50.720">
    <property type="entry name" value="NAD(P)-binding Rossmann-like Domain"/>
    <property type="match status" value="1"/>
</dbReference>
<dbReference type="CDD" id="cd05236">
    <property type="entry name" value="FAR-N_SDR_e"/>
    <property type="match status" value="1"/>
</dbReference>
<organism evidence="7 9">
    <name type="scientific">Tenebrio molitor</name>
    <name type="common">Yellow mealworm beetle</name>
    <dbReference type="NCBI Taxonomy" id="7067"/>
    <lineage>
        <taxon>Eukaryota</taxon>
        <taxon>Metazoa</taxon>
        <taxon>Ecdysozoa</taxon>
        <taxon>Arthropoda</taxon>
        <taxon>Hexapoda</taxon>
        <taxon>Insecta</taxon>
        <taxon>Pterygota</taxon>
        <taxon>Neoptera</taxon>
        <taxon>Endopterygota</taxon>
        <taxon>Coleoptera</taxon>
        <taxon>Polyphaga</taxon>
        <taxon>Cucujiformia</taxon>
        <taxon>Tenebrionidae</taxon>
        <taxon>Tenebrio</taxon>
    </lineage>
</organism>
<evidence type="ECO:0000256" key="2">
    <source>
        <dbReference type="ARBA" id="ARBA00022516"/>
    </source>
</evidence>
<dbReference type="GO" id="GO:0005777">
    <property type="term" value="C:peroxisome"/>
    <property type="evidence" value="ECO:0007669"/>
    <property type="project" value="TreeGrafter"/>
</dbReference>
<dbReference type="Proteomes" id="UP000719412">
    <property type="component" value="Unassembled WGS sequence"/>
</dbReference>
<keyword evidence="3 4" id="KW-0443">Lipid metabolism</keyword>
<feature type="transmembrane region" description="Helical" evidence="4">
    <location>
        <begin position="401"/>
        <end position="422"/>
    </location>
</feature>
<comment type="function">
    <text evidence="4">Catalyzes the reduction of fatty acyl-CoA to fatty alcohols.</text>
</comment>
<feature type="transmembrane region" description="Helical" evidence="4">
    <location>
        <begin position="292"/>
        <end position="312"/>
    </location>
</feature>
<dbReference type="GO" id="GO:0035336">
    <property type="term" value="P:long-chain fatty-acyl-CoA metabolic process"/>
    <property type="evidence" value="ECO:0007669"/>
    <property type="project" value="TreeGrafter"/>
</dbReference>
<sequence>MPCPNLQLFGTLKSQDPTATSRCRIIPGDVTQPDLGISPENRRLLVDEVDFIFNSAASTRFDDSVKTAVKANTRSVKSLLDLAEECTRLKAFVHVSTSYAFPKEKVLYEKAYKPPVDPHEVLDKLEVGTDEEMDLLLGDSPNTYTFSKALAEALVVEKMGTVPAIIVRPSVVCPTWKEPLPGWCNNLQGPMGLFVGAGKGIIRSMYMAGDSYADFIPADVTIDGILTGTWNYLTNSNKECFINATSSEYNLSWEEIITTGKEVIYNHIPFNGVVWYPGGSIKKSKLVHNVCFYLLQLVPAIIIDTLLVILGYKPILYQIQRRIQKGSEVFEYYTTKAWNFSNLKIEDIRGRMNETEKKIYTIDGEGLDVKEYLKGCMLCVRRNNLKEFDDTLPAARRHMKIMWAVDQVCKILLVAALFYYGYQRIVVPLSTLLR</sequence>
<name>A0A8J6L139_TENMO</name>
<feature type="domain" description="Thioester reductase (TE)" evidence="6">
    <location>
        <begin position="14"/>
        <end position="223"/>
    </location>
</feature>
<dbReference type="EMBL" id="JABDTM020029617">
    <property type="protein sequence ID" value="KAH0807834.1"/>
    <property type="molecule type" value="Genomic_DNA"/>
</dbReference>
<reference evidence="7" key="1">
    <citation type="journal article" date="2020" name="J Insects Food Feed">
        <title>The yellow mealworm (Tenebrio molitor) genome: a resource for the emerging insects as food and feed industry.</title>
        <authorList>
            <person name="Eriksson T."/>
            <person name="Andere A."/>
            <person name="Kelstrup H."/>
            <person name="Emery V."/>
            <person name="Picard C."/>
        </authorList>
    </citation>
    <scope>NUCLEOTIDE SEQUENCE</scope>
    <source>
        <strain evidence="7">Stoneville</strain>
        <tissue evidence="7">Whole head</tissue>
    </source>
</reference>
<comment type="similarity">
    <text evidence="1 4">Belongs to the fatty acyl-CoA reductase family.</text>
</comment>
<keyword evidence="4" id="KW-0812">Transmembrane</keyword>
<keyword evidence="4" id="KW-0560">Oxidoreductase</keyword>
<keyword evidence="4" id="KW-1133">Transmembrane helix</keyword>
<evidence type="ECO:0000259" key="6">
    <source>
        <dbReference type="Pfam" id="PF07993"/>
    </source>
</evidence>
<dbReference type="Pfam" id="PF07993">
    <property type="entry name" value="NAD_binding_4"/>
    <property type="match status" value="1"/>
</dbReference>
<dbReference type="SUPFAM" id="SSF51735">
    <property type="entry name" value="NAD(P)-binding Rossmann-fold domains"/>
    <property type="match status" value="1"/>
</dbReference>
<keyword evidence="4" id="KW-0472">Membrane</keyword>
<dbReference type="InterPro" id="IPR036291">
    <property type="entry name" value="NAD(P)-bd_dom_sf"/>
</dbReference>
<proteinExistence type="inferred from homology"/>
<keyword evidence="4" id="KW-0521">NADP</keyword>
<evidence type="ECO:0000313" key="9">
    <source>
        <dbReference type="Proteomes" id="UP000719412"/>
    </source>
</evidence>
<keyword evidence="9" id="KW-1185">Reference proteome</keyword>
<dbReference type="InterPro" id="IPR026055">
    <property type="entry name" value="FAR"/>
</dbReference>
<accession>A0A8J6L139</accession>
<dbReference type="EMBL" id="JABDTM020029616">
    <property type="protein sequence ID" value="KAH0807835.1"/>
    <property type="molecule type" value="Genomic_DNA"/>
</dbReference>
<comment type="caution">
    <text evidence="7">The sequence shown here is derived from an EMBL/GenBank/DDBJ whole genome shotgun (WGS) entry which is preliminary data.</text>
</comment>
<comment type="catalytic activity">
    <reaction evidence="4">
        <text>a long-chain fatty acyl-CoA + 2 NADPH + 2 H(+) = a long-chain primary fatty alcohol + 2 NADP(+) + CoA</text>
        <dbReference type="Rhea" id="RHEA:52716"/>
        <dbReference type="ChEBI" id="CHEBI:15378"/>
        <dbReference type="ChEBI" id="CHEBI:57287"/>
        <dbReference type="ChEBI" id="CHEBI:57783"/>
        <dbReference type="ChEBI" id="CHEBI:58349"/>
        <dbReference type="ChEBI" id="CHEBI:77396"/>
        <dbReference type="ChEBI" id="CHEBI:83139"/>
        <dbReference type="EC" id="1.2.1.84"/>
    </reaction>
</comment>
<evidence type="ECO:0000256" key="1">
    <source>
        <dbReference type="ARBA" id="ARBA00005928"/>
    </source>
</evidence>
<evidence type="ECO:0000313" key="7">
    <source>
        <dbReference type="EMBL" id="KAH0807834.1"/>
    </source>
</evidence>
<feature type="domain" description="Fatty acyl-CoA reductase C-terminal" evidence="5">
    <location>
        <begin position="296"/>
        <end position="387"/>
    </location>
</feature>
<dbReference type="InterPro" id="IPR013120">
    <property type="entry name" value="FAR_NAD-bd"/>
</dbReference>
<gene>
    <name evidence="8" type="ORF">GEV33_014955</name>
    <name evidence="7" type="ORF">GEV33_014958</name>
</gene>
<dbReference type="Pfam" id="PF03015">
    <property type="entry name" value="Sterile"/>
    <property type="match status" value="1"/>
</dbReference>
<dbReference type="PANTHER" id="PTHR11011">
    <property type="entry name" value="MALE STERILITY PROTEIN 2-RELATED"/>
    <property type="match status" value="1"/>
</dbReference>
<protein>
    <recommendedName>
        <fullName evidence="4">Fatty acyl-CoA reductase</fullName>
        <ecNumber evidence="4">1.2.1.84</ecNumber>
    </recommendedName>
</protein>
<dbReference type="GO" id="GO:0102965">
    <property type="term" value="F:alcohol-forming long-chain fatty acyl-CoA reductase activity"/>
    <property type="evidence" value="ECO:0007669"/>
    <property type="project" value="UniProtKB-EC"/>
</dbReference>
<reference evidence="7" key="2">
    <citation type="submission" date="2021-08" db="EMBL/GenBank/DDBJ databases">
        <authorList>
            <person name="Eriksson T."/>
        </authorList>
    </citation>
    <scope>NUCLEOTIDE SEQUENCE</scope>
    <source>
        <strain evidence="7">Stoneville</strain>
        <tissue evidence="7">Whole head</tissue>
    </source>
</reference>
<evidence type="ECO:0000256" key="4">
    <source>
        <dbReference type="RuleBase" id="RU363097"/>
    </source>
</evidence>
<dbReference type="GO" id="GO:0080019">
    <property type="term" value="F:alcohol-forming very long-chain fatty acyl-CoA reductase activity"/>
    <property type="evidence" value="ECO:0007669"/>
    <property type="project" value="InterPro"/>
</dbReference>
<keyword evidence="2 4" id="KW-0444">Lipid biosynthesis</keyword>
<dbReference type="PANTHER" id="PTHR11011:SF61">
    <property type="entry name" value="FATTY ACYL-COA REDUCTASE"/>
    <property type="match status" value="1"/>
</dbReference>
<evidence type="ECO:0000259" key="5">
    <source>
        <dbReference type="Pfam" id="PF03015"/>
    </source>
</evidence>
<evidence type="ECO:0000256" key="3">
    <source>
        <dbReference type="ARBA" id="ARBA00023098"/>
    </source>
</evidence>
<dbReference type="EC" id="1.2.1.84" evidence="4"/>